<dbReference type="GO" id="GO:0016757">
    <property type="term" value="F:glycosyltransferase activity"/>
    <property type="evidence" value="ECO:0007669"/>
    <property type="project" value="InterPro"/>
</dbReference>
<dbReference type="PANTHER" id="PTHR45947">
    <property type="entry name" value="SULFOQUINOVOSYL TRANSFERASE SQD2"/>
    <property type="match status" value="1"/>
</dbReference>
<dbReference type="Pfam" id="PF00534">
    <property type="entry name" value="Glycos_transf_1"/>
    <property type="match status" value="1"/>
</dbReference>
<dbReference type="Proteomes" id="UP000034316">
    <property type="component" value="Unassembled WGS sequence"/>
</dbReference>
<evidence type="ECO:0000313" key="3">
    <source>
        <dbReference type="EMBL" id="KKP87725.1"/>
    </source>
</evidence>
<evidence type="ECO:0000259" key="2">
    <source>
        <dbReference type="Pfam" id="PF13439"/>
    </source>
</evidence>
<dbReference type="SUPFAM" id="SSF53756">
    <property type="entry name" value="UDP-Glycosyltransferase/glycogen phosphorylase"/>
    <property type="match status" value="1"/>
</dbReference>
<dbReference type="EMBL" id="LBRB01000034">
    <property type="protein sequence ID" value="KKP87725.1"/>
    <property type="molecule type" value="Genomic_DNA"/>
</dbReference>
<dbReference type="STRING" id="1618333.UR93_C0034G0002"/>
<reference evidence="3 4" key="1">
    <citation type="journal article" date="2015" name="Nature">
        <title>rRNA introns, odd ribosomes, and small enigmatic genomes across a large radiation of phyla.</title>
        <authorList>
            <person name="Brown C.T."/>
            <person name="Hug L.A."/>
            <person name="Thomas B.C."/>
            <person name="Sharon I."/>
            <person name="Castelle C.J."/>
            <person name="Singh A."/>
            <person name="Wilkins M.J."/>
            <person name="Williams K.H."/>
            <person name="Banfield J.F."/>
        </authorList>
    </citation>
    <scope>NUCLEOTIDE SEQUENCE [LARGE SCALE GENOMIC DNA]</scope>
</reference>
<dbReference type="InterPro" id="IPR028098">
    <property type="entry name" value="Glyco_trans_4-like_N"/>
</dbReference>
<evidence type="ECO:0000313" key="4">
    <source>
        <dbReference type="Proteomes" id="UP000034316"/>
    </source>
</evidence>
<gene>
    <name evidence="3" type="ORF">UR93_C0034G0002</name>
</gene>
<name>A0A0G0FJU5_9BACT</name>
<keyword evidence="3" id="KW-0808">Transferase</keyword>
<dbReference type="PANTHER" id="PTHR45947:SF3">
    <property type="entry name" value="SULFOQUINOVOSYL TRANSFERASE SQD2"/>
    <property type="match status" value="1"/>
</dbReference>
<evidence type="ECO:0000259" key="1">
    <source>
        <dbReference type="Pfam" id="PF00534"/>
    </source>
</evidence>
<dbReference type="AlphaFoldDB" id="A0A0G0FJU5"/>
<organism evidence="3 4">
    <name type="scientific">Berkelbacteria bacterium GW2011_GWA2_35_9</name>
    <dbReference type="NCBI Taxonomy" id="1618333"/>
    <lineage>
        <taxon>Bacteria</taxon>
        <taxon>Candidatus Berkelbacteria</taxon>
    </lineage>
</organism>
<dbReference type="InterPro" id="IPR001296">
    <property type="entry name" value="Glyco_trans_1"/>
</dbReference>
<dbReference type="Pfam" id="PF13439">
    <property type="entry name" value="Glyco_transf_4"/>
    <property type="match status" value="1"/>
</dbReference>
<feature type="domain" description="Glycosyl transferase family 1" evidence="1">
    <location>
        <begin position="183"/>
        <end position="330"/>
    </location>
</feature>
<accession>A0A0G0FJU5</accession>
<dbReference type="CDD" id="cd03801">
    <property type="entry name" value="GT4_PimA-like"/>
    <property type="match status" value="1"/>
</dbReference>
<protein>
    <submittedName>
        <fullName evidence="3">Glycosyltransferase</fullName>
    </submittedName>
</protein>
<proteinExistence type="predicted"/>
<dbReference type="InterPro" id="IPR050194">
    <property type="entry name" value="Glycosyltransferase_grp1"/>
</dbReference>
<comment type="caution">
    <text evidence="3">The sequence shown here is derived from an EMBL/GenBank/DDBJ whole genome shotgun (WGS) entry which is preliminary data.</text>
</comment>
<feature type="domain" description="Glycosyltransferase subfamily 4-like N-terminal" evidence="2">
    <location>
        <begin position="72"/>
        <end position="171"/>
    </location>
</feature>
<dbReference type="Gene3D" id="3.40.50.2000">
    <property type="entry name" value="Glycogen Phosphorylase B"/>
    <property type="match status" value="2"/>
</dbReference>
<sequence>MILEISHSAGLMGGIEKQLTQIKNIFDQQYNLIFWVGNKKLADKLSGESIDWKLNINSGLTFLKYLLFQKREQKYFIKKLKELGSNLKVVHIHSLTEQLLITTIAKKLKLKVIWTIHGELDLGRNIWLKKIFATTARQVDQIICVTKNTQDQVKNYCPDANTAVVYNGVELPKHIYEKKFNLPITIGFVGRLSAEKNFSYFVQLIEGLWAKNIEVKIQIAGNKIDKQYDKFLANRRVKFCGYLENMDQFYNQIDWLIFPSPSEGCPYALLEAMANGVIPVVSLIKPLLEIIEDNCSGLVLSMKINSDIIKLVELLKNQTRMLNISVNAKKTATQYSSEIFSQNLTNIYEQN</sequence>